<dbReference type="RefSeq" id="WP_105061445.1">
    <property type="nucleotide sequence ID" value="NZ_MSCJ01000002.1"/>
</dbReference>
<dbReference type="AlphaFoldDB" id="A0A2S7VS71"/>
<dbReference type="OrthoDB" id="7062774at2"/>
<gene>
    <name evidence="2" type="ORF">BTO08_14625</name>
</gene>
<sequence length="193" mass="21132">MKLSRFIKVTPATIVAIIWVTSIPTHASTIYSWTDENGVVHFTDQPQTPDATAYPLSVTEVSGNIEQTADTIDTQTTDITVVEEPAKTITTVSLVSPMHEQTIRNNEGIINIHAVTNSKLNNQTQAQLVLDGVVKGEPQTELTWTLDNIDRGSHQLQIQLVKGGKVIASSDSITVYLHRATVKANKPKPVQPR</sequence>
<evidence type="ECO:0000313" key="2">
    <source>
        <dbReference type="EMBL" id="PQJ64948.1"/>
    </source>
</evidence>
<accession>A0A2S7VS71</accession>
<evidence type="ECO:0000259" key="1">
    <source>
        <dbReference type="Pfam" id="PF13511"/>
    </source>
</evidence>
<dbReference type="EMBL" id="MSCJ01000002">
    <property type="protein sequence ID" value="PQJ64948.1"/>
    <property type="molecule type" value="Genomic_DNA"/>
</dbReference>
<dbReference type="InterPro" id="IPR025392">
    <property type="entry name" value="DUF4124"/>
</dbReference>
<feature type="domain" description="DUF4124" evidence="1">
    <location>
        <begin position="27"/>
        <end position="52"/>
    </location>
</feature>
<reference evidence="2 3" key="1">
    <citation type="submission" date="2016-12" db="EMBL/GenBank/DDBJ databases">
        <title>Diversity of luminous bacteria.</title>
        <authorList>
            <person name="Yoshizawa S."/>
            <person name="Kogure K."/>
        </authorList>
    </citation>
    <scope>NUCLEOTIDE SEQUENCE [LARGE SCALE GENOMIC DNA]</scope>
    <source>
        <strain evidence="2 3">LC1-200</strain>
    </source>
</reference>
<dbReference type="Proteomes" id="UP000238730">
    <property type="component" value="Unassembled WGS sequence"/>
</dbReference>
<evidence type="ECO:0000313" key="3">
    <source>
        <dbReference type="Proteomes" id="UP000238730"/>
    </source>
</evidence>
<comment type="caution">
    <text evidence="2">The sequence shown here is derived from an EMBL/GenBank/DDBJ whole genome shotgun (WGS) entry which is preliminary data.</text>
</comment>
<organism evidence="2 3">
    <name type="scientific">Photobacterium angustum</name>
    <dbReference type="NCBI Taxonomy" id="661"/>
    <lineage>
        <taxon>Bacteria</taxon>
        <taxon>Pseudomonadati</taxon>
        <taxon>Pseudomonadota</taxon>
        <taxon>Gammaproteobacteria</taxon>
        <taxon>Vibrionales</taxon>
        <taxon>Vibrionaceae</taxon>
        <taxon>Photobacterium</taxon>
    </lineage>
</organism>
<proteinExistence type="predicted"/>
<name>A0A2S7VS71_PHOAN</name>
<protein>
    <submittedName>
        <fullName evidence="2">DUF4124 domain-containing protein</fullName>
    </submittedName>
</protein>
<dbReference type="Pfam" id="PF13511">
    <property type="entry name" value="DUF4124"/>
    <property type="match status" value="1"/>
</dbReference>